<name>R7SCG8_CONPW</name>
<organism evidence="1 2">
    <name type="scientific">Coniophora puteana (strain RWD-64-598)</name>
    <name type="common">Brown rot fungus</name>
    <dbReference type="NCBI Taxonomy" id="741705"/>
    <lineage>
        <taxon>Eukaryota</taxon>
        <taxon>Fungi</taxon>
        <taxon>Dikarya</taxon>
        <taxon>Basidiomycota</taxon>
        <taxon>Agaricomycotina</taxon>
        <taxon>Agaricomycetes</taxon>
        <taxon>Agaricomycetidae</taxon>
        <taxon>Boletales</taxon>
        <taxon>Coniophorineae</taxon>
        <taxon>Coniophoraceae</taxon>
        <taxon>Coniophora</taxon>
    </lineage>
</organism>
<dbReference type="Proteomes" id="UP000053558">
    <property type="component" value="Unassembled WGS sequence"/>
</dbReference>
<dbReference type="Gene3D" id="1.20.1280.50">
    <property type="match status" value="1"/>
</dbReference>
<dbReference type="EMBL" id="JH711617">
    <property type="protein sequence ID" value="EIW73866.1"/>
    <property type="molecule type" value="Genomic_DNA"/>
</dbReference>
<sequence length="177" mass="20736">MPPDRTWRSLTERKCHYTHIDEQILQLHTERNTLAPINCISQGVLASIFIYISPLRSPTEYDLFSVTHVCQHWRTVALSFPYLWSRVPMHPWSSPPLVRMMLDRAKGVVLDIGIDAMADGSTLKEWRGDWELVEELCREAHPSREMHLNLIGGRMRRVLLHTSRRQTHYFWSVSICT</sequence>
<dbReference type="GeneID" id="19204352"/>
<accession>R7SCG8</accession>
<reference evidence="2" key="1">
    <citation type="journal article" date="2012" name="Science">
        <title>The Paleozoic origin of enzymatic lignin decomposition reconstructed from 31 fungal genomes.</title>
        <authorList>
            <person name="Floudas D."/>
            <person name="Binder M."/>
            <person name="Riley R."/>
            <person name="Barry K."/>
            <person name="Blanchette R.A."/>
            <person name="Henrissat B."/>
            <person name="Martinez A.T."/>
            <person name="Otillar R."/>
            <person name="Spatafora J.W."/>
            <person name="Yadav J.S."/>
            <person name="Aerts A."/>
            <person name="Benoit I."/>
            <person name="Boyd A."/>
            <person name="Carlson A."/>
            <person name="Copeland A."/>
            <person name="Coutinho P.M."/>
            <person name="de Vries R.P."/>
            <person name="Ferreira P."/>
            <person name="Findley K."/>
            <person name="Foster B."/>
            <person name="Gaskell J."/>
            <person name="Glotzer D."/>
            <person name="Gorecki P."/>
            <person name="Heitman J."/>
            <person name="Hesse C."/>
            <person name="Hori C."/>
            <person name="Igarashi K."/>
            <person name="Jurgens J.A."/>
            <person name="Kallen N."/>
            <person name="Kersten P."/>
            <person name="Kohler A."/>
            <person name="Kuees U."/>
            <person name="Kumar T.K.A."/>
            <person name="Kuo A."/>
            <person name="LaButti K."/>
            <person name="Larrondo L.F."/>
            <person name="Lindquist E."/>
            <person name="Ling A."/>
            <person name="Lombard V."/>
            <person name="Lucas S."/>
            <person name="Lundell T."/>
            <person name="Martin R."/>
            <person name="McLaughlin D.J."/>
            <person name="Morgenstern I."/>
            <person name="Morin E."/>
            <person name="Murat C."/>
            <person name="Nagy L.G."/>
            <person name="Nolan M."/>
            <person name="Ohm R.A."/>
            <person name="Patyshakuliyeva A."/>
            <person name="Rokas A."/>
            <person name="Ruiz-Duenas F.J."/>
            <person name="Sabat G."/>
            <person name="Salamov A."/>
            <person name="Samejima M."/>
            <person name="Schmutz J."/>
            <person name="Slot J.C."/>
            <person name="St John F."/>
            <person name="Stenlid J."/>
            <person name="Sun H."/>
            <person name="Sun S."/>
            <person name="Syed K."/>
            <person name="Tsang A."/>
            <person name="Wiebenga A."/>
            <person name="Young D."/>
            <person name="Pisabarro A."/>
            <person name="Eastwood D.C."/>
            <person name="Martin F."/>
            <person name="Cullen D."/>
            <person name="Grigoriev I.V."/>
            <person name="Hibbett D.S."/>
        </authorList>
    </citation>
    <scope>NUCLEOTIDE SEQUENCE [LARGE SCALE GENOMIC DNA]</scope>
    <source>
        <strain evidence="2">RWD-64-598 SS2</strain>
    </source>
</reference>
<evidence type="ECO:0000313" key="1">
    <source>
        <dbReference type="EMBL" id="EIW73866.1"/>
    </source>
</evidence>
<gene>
    <name evidence="1" type="ORF">CONPUDRAFT_160618</name>
</gene>
<evidence type="ECO:0000313" key="2">
    <source>
        <dbReference type="Proteomes" id="UP000053558"/>
    </source>
</evidence>
<dbReference type="RefSeq" id="XP_007775957.1">
    <property type="nucleotide sequence ID" value="XM_007777767.1"/>
</dbReference>
<dbReference type="AlphaFoldDB" id="R7SCG8"/>
<protein>
    <submittedName>
        <fullName evidence="1">Uncharacterized protein</fullName>
    </submittedName>
</protein>
<proteinExistence type="predicted"/>
<dbReference type="KEGG" id="cput:CONPUDRAFT_160618"/>
<dbReference type="OrthoDB" id="2691283at2759"/>
<dbReference type="SUPFAM" id="SSF81383">
    <property type="entry name" value="F-box domain"/>
    <property type="match status" value="1"/>
</dbReference>
<dbReference type="InterPro" id="IPR036047">
    <property type="entry name" value="F-box-like_dom_sf"/>
</dbReference>
<keyword evidence="2" id="KW-1185">Reference proteome</keyword>